<feature type="compositionally biased region" description="Basic and acidic residues" evidence="1">
    <location>
        <begin position="133"/>
        <end position="144"/>
    </location>
</feature>
<dbReference type="EMBL" id="JBHRXK010000004">
    <property type="protein sequence ID" value="MFC3551381.1"/>
    <property type="molecule type" value="Genomic_DNA"/>
</dbReference>
<evidence type="ECO:0000256" key="1">
    <source>
        <dbReference type="SAM" id="MobiDB-lite"/>
    </source>
</evidence>
<sequence length="161" mass="17812">MRMVSKNRIFSGLLLALALSLSFAVAAVETAQVFDVATVKAKQDKIRRAMQSGTGGYQDLPAETRSELQTRQGALLQTIDGRTYADLSEQQRAEASQNIAWIDKVSQQAEDGRMICERVKPVGSNRTERVCKTAKQRREEREAARGSVENAGRGIERAKLD</sequence>
<reference evidence="4" key="1">
    <citation type="journal article" date="2019" name="Int. J. Syst. Evol. Microbiol.">
        <title>The Global Catalogue of Microorganisms (GCM) 10K type strain sequencing project: providing services to taxonomists for standard genome sequencing and annotation.</title>
        <authorList>
            <consortium name="The Broad Institute Genomics Platform"/>
            <consortium name="The Broad Institute Genome Sequencing Center for Infectious Disease"/>
            <person name="Wu L."/>
            <person name="Ma J."/>
        </authorList>
    </citation>
    <scope>NUCLEOTIDE SEQUENCE [LARGE SCALE GENOMIC DNA]</scope>
    <source>
        <strain evidence="4">KCTC 42875</strain>
    </source>
</reference>
<dbReference type="Proteomes" id="UP001595740">
    <property type="component" value="Unassembled WGS sequence"/>
</dbReference>
<dbReference type="RefSeq" id="WP_386759148.1">
    <property type="nucleotide sequence ID" value="NZ_JBHRXK010000004.1"/>
</dbReference>
<evidence type="ECO:0000313" key="4">
    <source>
        <dbReference type="Proteomes" id="UP001595740"/>
    </source>
</evidence>
<organism evidence="3 4">
    <name type="scientific">Lysobacter cavernae</name>
    <dbReference type="NCBI Taxonomy" id="1685901"/>
    <lineage>
        <taxon>Bacteria</taxon>
        <taxon>Pseudomonadati</taxon>
        <taxon>Pseudomonadota</taxon>
        <taxon>Gammaproteobacteria</taxon>
        <taxon>Lysobacterales</taxon>
        <taxon>Lysobacteraceae</taxon>
        <taxon>Lysobacter</taxon>
    </lineage>
</organism>
<evidence type="ECO:0000256" key="2">
    <source>
        <dbReference type="SAM" id="SignalP"/>
    </source>
</evidence>
<gene>
    <name evidence="3" type="ORF">ACFOLC_10205</name>
</gene>
<keyword evidence="4" id="KW-1185">Reference proteome</keyword>
<protein>
    <recommendedName>
        <fullName evidence="5">DUF1318 domain-containing protein</fullName>
    </recommendedName>
</protein>
<feature type="region of interest" description="Disordered" evidence="1">
    <location>
        <begin position="133"/>
        <end position="161"/>
    </location>
</feature>
<comment type="caution">
    <text evidence="3">The sequence shown here is derived from an EMBL/GenBank/DDBJ whole genome shotgun (WGS) entry which is preliminary data.</text>
</comment>
<keyword evidence="2" id="KW-0732">Signal</keyword>
<feature type="chain" id="PRO_5047460103" description="DUF1318 domain-containing protein" evidence="2">
    <location>
        <begin position="27"/>
        <end position="161"/>
    </location>
</feature>
<name>A0ABV7RU28_9GAMM</name>
<feature type="signal peptide" evidence="2">
    <location>
        <begin position="1"/>
        <end position="26"/>
    </location>
</feature>
<accession>A0ABV7RU28</accession>
<proteinExistence type="predicted"/>
<evidence type="ECO:0000313" key="3">
    <source>
        <dbReference type="EMBL" id="MFC3551381.1"/>
    </source>
</evidence>
<evidence type="ECO:0008006" key="5">
    <source>
        <dbReference type="Google" id="ProtNLM"/>
    </source>
</evidence>